<gene>
    <name evidence="1" type="ORF">H9826_05515</name>
</gene>
<proteinExistence type="predicted"/>
<name>A0A9D1Z4S8_9FIRM</name>
<organism evidence="1 2">
    <name type="scientific">Candidatus Intestinimonas merdavium</name>
    <dbReference type="NCBI Taxonomy" id="2838622"/>
    <lineage>
        <taxon>Bacteria</taxon>
        <taxon>Bacillati</taxon>
        <taxon>Bacillota</taxon>
        <taxon>Clostridia</taxon>
        <taxon>Eubacteriales</taxon>
        <taxon>Intestinimonas</taxon>
    </lineage>
</organism>
<evidence type="ECO:0000313" key="2">
    <source>
        <dbReference type="Proteomes" id="UP000886824"/>
    </source>
</evidence>
<reference evidence="1" key="1">
    <citation type="journal article" date="2021" name="PeerJ">
        <title>Extensive microbial diversity within the chicken gut microbiome revealed by metagenomics and culture.</title>
        <authorList>
            <person name="Gilroy R."/>
            <person name="Ravi A."/>
            <person name="Getino M."/>
            <person name="Pursley I."/>
            <person name="Horton D.L."/>
            <person name="Alikhan N.F."/>
            <person name="Baker D."/>
            <person name="Gharbi K."/>
            <person name="Hall N."/>
            <person name="Watson M."/>
            <person name="Adriaenssens E.M."/>
            <person name="Foster-Nyarko E."/>
            <person name="Jarju S."/>
            <person name="Secka A."/>
            <person name="Antonio M."/>
            <person name="Oren A."/>
            <person name="Chaudhuri R.R."/>
            <person name="La Ragione R."/>
            <person name="Hildebrand F."/>
            <person name="Pallen M.J."/>
        </authorList>
    </citation>
    <scope>NUCLEOTIDE SEQUENCE</scope>
    <source>
        <strain evidence="1">CHK33-7979</strain>
    </source>
</reference>
<sequence>MTEAQAAFLHELEHHHYLPLARFLMESTVEDDFSSVSMAPVYLRDPEETMEQVKETGELLLDLERRGWITLDYDYPLEGYPYAEYRQSALYDYFCRTVEEAKGRPGFLGDTPVLELGSIALVE</sequence>
<protein>
    <submittedName>
        <fullName evidence="1">Uncharacterized protein</fullName>
    </submittedName>
</protein>
<comment type="caution">
    <text evidence="1">The sequence shown here is derived from an EMBL/GenBank/DDBJ whole genome shotgun (WGS) entry which is preliminary data.</text>
</comment>
<accession>A0A9D1Z4S8</accession>
<dbReference type="Proteomes" id="UP000886824">
    <property type="component" value="Unassembled WGS sequence"/>
</dbReference>
<reference evidence="1" key="2">
    <citation type="submission" date="2021-04" db="EMBL/GenBank/DDBJ databases">
        <authorList>
            <person name="Gilroy R."/>
        </authorList>
    </citation>
    <scope>NUCLEOTIDE SEQUENCE</scope>
    <source>
        <strain evidence="1">CHK33-7979</strain>
    </source>
</reference>
<evidence type="ECO:0000313" key="1">
    <source>
        <dbReference type="EMBL" id="HIY73417.1"/>
    </source>
</evidence>
<dbReference type="AlphaFoldDB" id="A0A9D1Z4S8"/>
<dbReference type="EMBL" id="DXCX01000055">
    <property type="protein sequence ID" value="HIY73417.1"/>
    <property type="molecule type" value="Genomic_DNA"/>
</dbReference>